<accession>A0ABV9RWK7</accession>
<sequence length="185" mass="19129">MFADGLALGVNAVADTSMGNTDPCVVSDALADHVVSVVLDGRAESLTLPEGSLGGLDACTLVGPELLAAVPGLGADVEPMEFVAGHSCWWEHHDTRATLDLEFEIGPLPVGDSGGALHGRYTATTQYADFGEFSLCEVGGEHVPFEMAIVESVTILVRLPAGQGKAACTAASTIADRLWQALPPL</sequence>
<dbReference type="Proteomes" id="UP001595859">
    <property type="component" value="Unassembled WGS sequence"/>
</dbReference>
<protein>
    <submittedName>
        <fullName evidence="1">Uncharacterized protein</fullName>
    </submittedName>
</protein>
<comment type="caution">
    <text evidence="1">The sequence shown here is derived from an EMBL/GenBank/DDBJ whole genome shotgun (WGS) entry which is preliminary data.</text>
</comment>
<evidence type="ECO:0000313" key="1">
    <source>
        <dbReference type="EMBL" id="MFC4853003.1"/>
    </source>
</evidence>
<proteinExistence type="predicted"/>
<gene>
    <name evidence="1" type="ORF">ACFPCV_05770</name>
</gene>
<organism evidence="1 2">
    <name type="scientific">Actinophytocola glycyrrhizae</name>
    <dbReference type="NCBI Taxonomy" id="2044873"/>
    <lineage>
        <taxon>Bacteria</taxon>
        <taxon>Bacillati</taxon>
        <taxon>Actinomycetota</taxon>
        <taxon>Actinomycetes</taxon>
        <taxon>Pseudonocardiales</taxon>
        <taxon>Pseudonocardiaceae</taxon>
    </lineage>
</organism>
<dbReference type="EMBL" id="JBHSIS010000002">
    <property type="protein sequence ID" value="MFC4853003.1"/>
    <property type="molecule type" value="Genomic_DNA"/>
</dbReference>
<evidence type="ECO:0000313" key="2">
    <source>
        <dbReference type="Proteomes" id="UP001595859"/>
    </source>
</evidence>
<keyword evidence="2" id="KW-1185">Reference proteome</keyword>
<reference evidence="2" key="1">
    <citation type="journal article" date="2019" name="Int. J. Syst. Evol. Microbiol.">
        <title>The Global Catalogue of Microorganisms (GCM) 10K type strain sequencing project: providing services to taxonomists for standard genome sequencing and annotation.</title>
        <authorList>
            <consortium name="The Broad Institute Genomics Platform"/>
            <consortium name="The Broad Institute Genome Sequencing Center for Infectious Disease"/>
            <person name="Wu L."/>
            <person name="Ma J."/>
        </authorList>
    </citation>
    <scope>NUCLEOTIDE SEQUENCE [LARGE SCALE GENOMIC DNA]</scope>
    <source>
        <strain evidence="2">ZS-22-S1</strain>
    </source>
</reference>
<name>A0ABV9RWK7_9PSEU</name>
<dbReference type="RefSeq" id="WP_378054949.1">
    <property type="nucleotide sequence ID" value="NZ_JBHSIS010000002.1"/>
</dbReference>